<dbReference type="STRING" id="1298851.TST_0385"/>
<dbReference type="Gene3D" id="3.40.50.10470">
    <property type="entry name" value="Translation initiation factor eif-2b, domain 2"/>
    <property type="match status" value="1"/>
</dbReference>
<dbReference type="GO" id="GO:0005085">
    <property type="term" value="F:guanyl-nucleotide exchange factor activity"/>
    <property type="evidence" value="ECO:0007669"/>
    <property type="project" value="TreeGrafter"/>
</dbReference>
<dbReference type="InterPro" id="IPR037171">
    <property type="entry name" value="NagB/RpiA_transferase-like"/>
</dbReference>
<keyword evidence="4" id="KW-0648">Protein biosynthesis</keyword>
<comment type="subcellular location">
    <subcellularLocation>
        <location evidence="1">Cytoplasm</location>
        <location evidence="1">Cytosol</location>
    </subcellularLocation>
</comment>
<dbReference type="PANTHER" id="PTHR45859:SF1">
    <property type="entry name" value="TRANSLATION INITIATION FACTOR EIF-2B SUBUNIT BETA"/>
    <property type="match status" value="1"/>
</dbReference>
<evidence type="ECO:0000256" key="6">
    <source>
        <dbReference type="ARBA" id="ARBA00044228"/>
    </source>
</evidence>
<dbReference type="InterPro" id="IPR000649">
    <property type="entry name" value="IF-2B-related"/>
</dbReference>
<evidence type="ECO:0000256" key="8">
    <source>
        <dbReference type="RuleBase" id="RU003814"/>
    </source>
</evidence>
<evidence type="ECO:0000256" key="3">
    <source>
        <dbReference type="ARBA" id="ARBA00022540"/>
    </source>
</evidence>
<gene>
    <name evidence="9" type="primary">eIF2B</name>
    <name evidence="9" type="ORF">TST_0385</name>
</gene>
<accession>A0A0S3QSA3</accession>
<evidence type="ECO:0000256" key="7">
    <source>
        <dbReference type="ARBA" id="ARBA00046432"/>
    </source>
</evidence>
<sequence>MLQNGRALSCDRYLKEIEIRIASNKEKGAFELYQDALSILRKWILNEHLEEKCFKRMLAALVKGQPSMAPMLNLANWLLLALSEGWDRVREEIENEIALATRKTETLIKHAVDRLSSYKKFATVSYSSTVKSFLGDLSSNHRVSLLVAKGDPVPYGLRLADEVKEQGVETVVTTDALLPFMVKQVEAVVIGADSVDARFLVNGAGTFPLVLAARYYGVPVYVLCSTDKFLPELLSRYHVVKDEPYPGTLKGEHKVIYRIFDMTPVDLVTEFITENGPMDQTTFKKFISKIPVSQDFHTLLEL</sequence>
<dbReference type="Proteomes" id="UP000063234">
    <property type="component" value="Chromosome"/>
</dbReference>
<dbReference type="GO" id="GO:0003743">
    <property type="term" value="F:translation initiation factor activity"/>
    <property type="evidence" value="ECO:0007669"/>
    <property type="project" value="UniProtKB-KW"/>
</dbReference>
<dbReference type="InterPro" id="IPR051855">
    <property type="entry name" value="eIF2B_beta_subunit"/>
</dbReference>
<keyword evidence="10" id="KW-1185">Reference proteome</keyword>
<dbReference type="PANTHER" id="PTHR45859">
    <property type="entry name" value="TRANSLATION INITIATION FACTOR EIF-2B SUBUNIT BETA"/>
    <property type="match status" value="1"/>
</dbReference>
<evidence type="ECO:0000256" key="2">
    <source>
        <dbReference type="ARBA" id="ARBA00022490"/>
    </source>
</evidence>
<organism evidence="9 10">
    <name type="scientific">Thermosulfidibacter takaii (strain DSM 17441 / JCM 13301 / NBRC 103674 / ABI70S6)</name>
    <dbReference type="NCBI Taxonomy" id="1298851"/>
    <lineage>
        <taxon>Bacteria</taxon>
        <taxon>Pseudomonadati</taxon>
        <taxon>Thermosulfidibacterota</taxon>
        <taxon>Thermosulfidibacteria</taxon>
        <taxon>Thermosulfidibacterales</taxon>
        <taxon>Thermosulfidibacteraceae</taxon>
    </lineage>
</organism>
<dbReference type="AlphaFoldDB" id="A0A0S3QSA3"/>
<dbReference type="Pfam" id="PF01008">
    <property type="entry name" value="IF-2B"/>
    <property type="match status" value="1"/>
</dbReference>
<keyword evidence="3" id="KW-0396">Initiation factor</keyword>
<dbReference type="SUPFAM" id="SSF100950">
    <property type="entry name" value="NagB/RpiA/CoA transferase-like"/>
    <property type="match status" value="1"/>
</dbReference>
<dbReference type="EMBL" id="AP013035">
    <property type="protein sequence ID" value="BAT71193.1"/>
    <property type="molecule type" value="Genomic_DNA"/>
</dbReference>
<dbReference type="KEGG" id="ttk:TST_0385"/>
<comment type="subunit">
    <text evidence="7">Component of the translation initiation factor 2B (eIF2B) complex which is a heterodecamer of two sets of five different subunits: alpha, beta, gamma, delta and epsilon. Subunits alpha, beta and delta comprise a regulatory subcomplex and subunits epsilon and gamma comprise a catalytic subcomplex. Within the complex, the hexameric regulatory complex resides at the center, with the two heterodimeric catalytic subcomplexes bound on opposite sides.</text>
</comment>
<evidence type="ECO:0000313" key="9">
    <source>
        <dbReference type="EMBL" id="BAT71193.1"/>
    </source>
</evidence>
<name>A0A0S3QSA3_THET7</name>
<protein>
    <recommendedName>
        <fullName evidence="5">Translation initiation factor eIF2B subunit beta</fullName>
    </recommendedName>
    <alternativeName>
        <fullName evidence="6">eIF2B GDP-GTP exchange factor subunit beta</fullName>
    </alternativeName>
</protein>
<dbReference type="RefSeq" id="WP_068549113.1">
    <property type="nucleotide sequence ID" value="NZ_AP013035.1"/>
</dbReference>
<dbReference type="InterPro" id="IPR042529">
    <property type="entry name" value="IF_2B-like_C"/>
</dbReference>
<evidence type="ECO:0000256" key="4">
    <source>
        <dbReference type="ARBA" id="ARBA00022917"/>
    </source>
</evidence>
<reference evidence="10" key="1">
    <citation type="journal article" date="2018" name="Science">
        <title>A primordial and reversible TCA cycle in a facultatively chemolithoautotrophic thermophile.</title>
        <authorList>
            <person name="Nunoura T."/>
            <person name="Chikaraishi Y."/>
            <person name="Izaki R."/>
            <person name="Suwa T."/>
            <person name="Sato T."/>
            <person name="Harada T."/>
            <person name="Mori K."/>
            <person name="Kato Y."/>
            <person name="Miyazaki M."/>
            <person name="Shimamura S."/>
            <person name="Yanagawa K."/>
            <person name="Shuto A."/>
            <person name="Ohkouchi N."/>
            <person name="Fujita N."/>
            <person name="Takaki Y."/>
            <person name="Atomi H."/>
            <person name="Takai K."/>
        </authorList>
    </citation>
    <scope>NUCLEOTIDE SEQUENCE [LARGE SCALE GENOMIC DNA]</scope>
    <source>
        <strain evidence="10">DSM 17441 / JCM 13301 / NBRC 103674 / ABI70S6</strain>
    </source>
</reference>
<evidence type="ECO:0000256" key="5">
    <source>
        <dbReference type="ARBA" id="ARBA00044122"/>
    </source>
</evidence>
<evidence type="ECO:0000313" key="10">
    <source>
        <dbReference type="Proteomes" id="UP000063234"/>
    </source>
</evidence>
<keyword evidence="2" id="KW-0963">Cytoplasm</keyword>
<evidence type="ECO:0000256" key="1">
    <source>
        <dbReference type="ARBA" id="ARBA00004514"/>
    </source>
</evidence>
<proteinExistence type="inferred from homology"/>
<dbReference type="GO" id="GO:0005829">
    <property type="term" value="C:cytosol"/>
    <property type="evidence" value="ECO:0007669"/>
    <property type="project" value="UniProtKB-SubCell"/>
</dbReference>
<dbReference type="OrthoDB" id="6113936at2"/>
<comment type="similarity">
    <text evidence="8">Belongs to the eIF-2B alpha/beta/delta subunits family.</text>
</comment>